<protein>
    <submittedName>
        <fullName evidence="1">Uncharacterized protein</fullName>
    </submittedName>
</protein>
<reference evidence="1 2" key="1">
    <citation type="submission" date="2015-02" db="EMBL/GenBank/DDBJ databases">
        <title>Whole genome shotgun sequencing of cultured foodborne pathogen.</title>
        <authorList>
            <person name="Timme R."/>
            <person name="Allard M.W."/>
            <person name="Strain E."/>
            <person name="Evans P.S."/>
            <person name="Brown E."/>
        </authorList>
    </citation>
    <scope>NUCLEOTIDE SEQUENCE [LARGE SCALE GENOMIC DNA]</scope>
    <source>
        <strain evidence="1 2">GCSL-TSO-24</strain>
    </source>
</reference>
<proteinExistence type="predicted"/>
<accession>A0A0D8L406</accession>
<dbReference type="EMBL" id="JZSH01000318">
    <property type="protein sequence ID" value="KJF76459.1"/>
    <property type="molecule type" value="Genomic_DNA"/>
</dbReference>
<organism evidence="1 2">
    <name type="scientific">Morganella morganii</name>
    <name type="common">Proteus morganii</name>
    <dbReference type="NCBI Taxonomy" id="582"/>
    <lineage>
        <taxon>Bacteria</taxon>
        <taxon>Pseudomonadati</taxon>
        <taxon>Pseudomonadota</taxon>
        <taxon>Gammaproteobacteria</taxon>
        <taxon>Enterobacterales</taxon>
        <taxon>Morganellaceae</taxon>
        <taxon>Morganella</taxon>
    </lineage>
</organism>
<evidence type="ECO:0000313" key="2">
    <source>
        <dbReference type="Proteomes" id="UP000032582"/>
    </source>
</evidence>
<dbReference type="Proteomes" id="UP000032582">
    <property type="component" value="Unassembled WGS sequence"/>
</dbReference>
<feature type="non-terminal residue" evidence="1">
    <location>
        <position position="1"/>
    </location>
</feature>
<sequence>VERLPGWAVTFTPQNGKGSALATLTQSHRQLTIPVIGRVSDGRCGGICVVLKMKTDFYRHCYHDFCYSRPC</sequence>
<evidence type="ECO:0000313" key="1">
    <source>
        <dbReference type="EMBL" id="KJF76459.1"/>
    </source>
</evidence>
<comment type="caution">
    <text evidence="1">The sequence shown here is derived from an EMBL/GenBank/DDBJ whole genome shotgun (WGS) entry which is preliminary data.</text>
</comment>
<dbReference type="AlphaFoldDB" id="A0A0D8L406"/>
<gene>
    <name evidence="1" type="ORF">UA45_18505</name>
</gene>
<dbReference type="PATRIC" id="fig|582.24.peg.5909"/>
<name>A0A0D8L406_MORMO</name>